<evidence type="ECO:0000313" key="3">
    <source>
        <dbReference type="EMBL" id="WWF02751.1"/>
    </source>
</evidence>
<dbReference type="RefSeq" id="WP_198324150.1">
    <property type="nucleotide sequence ID" value="NZ_CP104311.1"/>
</dbReference>
<evidence type="ECO:0008006" key="5">
    <source>
        <dbReference type="Google" id="ProtNLM"/>
    </source>
</evidence>
<keyword evidence="4" id="KW-1185">Reference proteome</keyword>
<sequence length="89" mass="9791">MKPILQIAIGVFLGTLASQSIVEVWRLKQERATRAAAEKIEDEKAKARHELSERIRTLLMRGRRENGGQPAIPPGFVPDDAETGAVGEN</sequence>
<feature type="region of interest" description="Disordered" evidence="2">
    <location>
        <begin position="62"/>
        <end position="89"/>
    </location>
</feature>
<protein>
    <recommendedName>
        <fullName evidence="5">Lipoprotein</fullName>
    </recommendedName>
</protein>
<dbReference type="EMBL" id="CP104311">
    <property type="protein sequence ID" value="WWF02751.1"/>
    <property type="molecule type" value="Genomic_DNA"/>
</dbReference>
<keyword evidence="1" id="KW-0175">Coiled coil</keyword>
<evidence type="ECO:0000256" key="2">
    <source>
        <dbReference type="SAM" id="MobiDB-lite"/>
    </source>
</evidence>
<accession>A0ABZ2F6L2</accession>
<reference evidence="3 4" key="1">
    <citation type="submission" date="2022-09" db="EMBL/GenBank/DDBJ databases">
        <authorList>
            <person name="Giprobiosintez L."/>
        </authorList>
    </citation>
    <scope>NUCLEOTIDE SEQUENCE [LARGE SCALE GENOMIC DNA]</scope>
    <source>
        <strain evidence="4">VKPM-B-12549 (GBS-15)</strain>
    </source>
</reference>
<dbReference type="Proteomes" id="UP001359308">
    <property type="component" value="Chromosome"/>
</dbReference>
<organism evidence="3 4">
    <name type="scientific">Methylococcus capsulatus</name>
    <dbReference type="NCBI Taxonomy" id="414"/>
    <lineage>
        <taxon>Bacteria</taxon>
        <taxon>Pseudomonadati</taxon>
        <taxon>Pseudomonadota</taxon>
        <taxon>Gammaproteobacteria</taxon>
        <taxon>Methylococcales</taxon>
        <taxon>Methylococcaceae</taxon>
        <taxon>Methylococcus</taxon>
    </lineage>
</organism>
<feature type="coiled-coil region" evidence="1">
    <location>
        <begin position="30"/>
        <end position="57"/>
    </location>
</feature>
<gene>
    <name evidence="3" type="ORF">N4J17_03805</name>
</gene>
<evidence type="ECO:0000256" key="1">
    <source>
        <dbReference type="SAM" id="Coils"/>
    </source>
</evidence>
<evidence type="ECO:0000313" key="4">
    <source>
        <dbReference type="Proteomes" id="UP001359308"/>
    </source>
</evidence>
<proteinExistence type="predicted"/>
<name>A0ABZ2F6L2_METCP</name>